<accession>A0A347ZUP4</accession>
<name>A0A347ZUP4_9CHLR</name>
<keyword evidence="3" id="KW-1185">Reference proteome</keyword>
<dbReference type="Pfam" id="PF04230">
    <property type="entry name" value="PS_pyruv_trans"/>
    <property type="match status" value="1"/>
</dbReference>
<evidence type="ECO:0000259" key="1">
    <source>
        <dbReference type="Pfam" id="PF04230"/>
    </source>
</evidence>
<dbReference type="Proteomes" id="UP000256388">
    <property type="component" value="Unassembled WGS sequence"/>
</dbReference>
<dbReference type="PANTHER" id="PTHR36836">
    <property type="entry name" value="COLANIC ACID BIOSYNTHESIS PROTEIN WCAK"/>
    <property type="match status" value="1"/>
</dbReference>
<dbReference type="RefSeq" id="WP_116223573.1">
    <property type="nucleotide sequence ID" value="NZ_AP018437.1"/>
</dbReference>
<proteinExistence type="predicted"/>
<organism evidence="2 3">
    <name type="scientific">Pelolinea submarina</name>
    <dbReference type="NCBI Taxonomy" id="913107"/>
    <lineage>
        <taxon>Bacteria</taxon>
        <taxon>Bacillati</taxon>
        <taxon>Chloroflexota</taxon>
        <taxon>Anaerolineae</taxon>
        <taxon>Anaerolineales</taxon>
        <taxon>Anaerolineaceae</taxon>
        <taxon>Pelolinea</taxon>
    </lineage>
</organism>
<protein>
    <submittedName>
        <fullName evidence="2">Polysaccharide pyruvyl transferase WcaK-like protein</fullName>
    </submittedName>
</protein>
<dbReference type="OrthoDB" id="6058856at2"/>
<feature type="domain" description="Polysaccharide pyruvyl transferase" evidence="1">
    <location>
        <begin position="17"/>
        <end position="355"/>
    </location>
</feature>
<reference evidence="2 3" key="1">
    <citation type="submission" date="2018-08" db="EMBL/GenBank/DDBJ databases">
        <title>Genomic Encyclopedia of Type Strains, Phase IV (KMG-IV): sequencing the most valuable type-strain genomes for metagenomic binning, comparative biology and taxonomic classification.</title>
        <authorList>
            <person name="Goeker M."/>
        </authorList>
    </citation>
    <scope>NUCLEOTIDE SEQUENCE [LARGE SCALE GENOMIC DNA]</scope>
    <source>
        <strain evidence="2 3">DSM 23923</strain>
    </source>
</reference>
<dbReference type="GO" id="GO:0016740">
    <property type="term" value="F:transferase activity"/>
    <property type="evidence" value="ECO:0007669"/>
    <property type="project" value="UniProtKB-KW"/>
</dbReference>
<dbReference type="PANTHER" id="PTHR36836:SF1">
    <property type="entry name" value="COLANIC ACID BIOSYNTHESIS PROTEIN WCAK"/>
    <property type="match status" value="1"/>
</dbReference>
<dbReference type="EMBL" id="QUMS01000001">
    <property type="protein sequence ID" value="REG10389.1"/>
    <property type="molecule type" value="Genomic_DNA"/>
</dbReference>
<sequence>MAKNPVISITGGTICGNRGAESMLTTTIGVIRRDFPEAKFYVFSYYPKKDRALCRDKGIVILSGKPIALATRHFLGALLAALIKVFGGKVPGTDFFKIAKALDESDMLLDIGGITFSDGRGKYLPFNILTIWPAMILGVPVVKLAQAVGPFHQFFNRLSAKLFMKKCRHIFARGEKTAEFLKDLDYPAKKTDLVADVAFLYQPEFSLSEENEERVAALLKKIKETRKPVVVFSPSILVNTQSVKKGLDYAAKFYELINRLGADRYQFVFIPNASREGSDKKHNNDLLTLVEMRTRAENGALDAQANSSIDWVDYDINTASIRAIISNADVLVTSRYHAMISGLCLAVPTVVIGWGHKYKETMAYFDLERYSLDFGDATADLPAVVQAALDNKNEIHQKIEKNLDKVKQKSAIQFSFLKEELS</sequence>
<comment type="caution">
    <text evidence="2">The sequence shown here is derived from an EMBL/GenBank/DDBJ whole genome shotgun (WGS) entry which is preliminary data.</text>
</comment>
<gene>
    <name evidence="2" type="ORF">DFR64_0247</name>
</gene>
<dbReference type="AlphaFoldDB" id="A0A347ZUP4"/>
<evidence type="ECO:0000313" key="2">
    <source>
        <dbReference type="EMBL" id="REG10389.1"/>
    </source>
</evidence>
<keyword evidence="2" id="KW-0808">Transferase</keyword>
<dbReference type="InterPro" id="IPR007345">
    <property type="entry name" value="Polysacch_pyruvyl_Trfase"/>
</dbReference>
<evidence type="ECO:0000313" key="3">
    <source>
        <dbReference type="Proteomes" id="UP000256388"/>
    </source>
</evidence>